<dbReference type="InterPro" id="IPR011042">
    <property type="entry name" value="6-blade_b-propeller_TolB-like"/>
</dbReference>
<organism evidence="2 3">
    <name type="scientific">Streptomyces camelliae</name>
    <dbReference type="NCBI Taxonomy" id="3004093"/>
    <lineage>
        <taxon>Bacteria</taxon>
        <taxon>Bacillati</taxon>
        <taxon>Actinomycetota</taxon>
        <taxon>Actinomycetes</taxon>
        <taxon>Kitasatosporales</taxon>
        <taxon>Streptomycetaceae</taxon>
        <taxon>Streptomyces</taxon>
    </lineage>
</organism>
<accession>A0ABY7NZK1</accession>
<keyword evidence="1" id="KW-0732">Signal</keyword>
<evidence type="ECO:0000256" key="1">
    <source>
        <dbReference type="SAM" id="SignalP"/>
    </source>
</evidence>
<feature type="signal peptide" evidence="1">
    <location>
        <begin position="1"/>
        <end position="26"/>
    </location>
</feature>
<proteinExistence type="predicted"/>
<reference evidence="2 3" key="1">
    <citation type="submission" date="2022-12" db="EMBL/GenBank/DDBJ databases">
        <authorList>
            <person name="Mo P."/>
        </authorList>
    </citation>
    <scope>NUCLEOTIDE SEQUENCE [LARGE SCALE GENOMIC DNA]</scope>
    <source>
        <strain evidence="2 3">HUAS 2-6</strain>
    </source>
</reference>
<sequence>MGKSSRAGQVAVAAVLGLAVAPQAVAAPRHGTTRISTTVAGTQSATASAGGTVSSDGHYAVYGVEDLGDGCPASWSVCVLVKDLRTGKAVQVPGTGVETYAPMISGDGSKVGYTSGTYHFFRAKVYDRRTGTLQTLWPADPPKDNWYERSDLTGLSADGRYAAYTIGNRDGNAFTAHLMVRDLTTGTDEVVDRPGHLSHLVGGRLSADGRYVAYSALDSDAAALYVKDRRTGRTRSIHIPAGGGSSVVDISADGRHVLFQFAASYPGTTTRTYLADTRTGRAEPVGPEGATALALDPTGRYTLLKDSTGALRLLDTPTGRQRTVAAASVAATAGPGALTRYGRTVVFASAAALVPDDTNGVSDVFARKVG</sequence>
<feature type="chain" id="PRO_5047234319" evidence="1">
    <location>
        <begin position="27"/>
        <end position="370"/>
    </location>
</feature>
<evidence type="ECO:0000313" key="3">
    <source>
        <dbReference type="Proteomes" id="UP001212326"/>
    </source>
</evidence>
<name>A0ABY7NZK1_9ACTN</name>
<dbReference type="Gene3D" id="2.120.10.30">
    <property type="entry name" value="TolB, C-terminal domain"/>
    <property type="match status" value="1"/>
</dbReference>
<gene>
    <name evidence="2" type="ORF">O1G22_12940</name>
</gene>
<dbReference type="RefSeq" id="WP_270081494.1">
    <property type="nucleotide sequence ID" value="NZ_CP115300.1"/>
</dbReference>
<keyword evidence="3" id="KW-1185">Reference proteome</keyword>
<protein>
    <submittedName>
        <fullName evidence="2">Uncharacterized protein</fullName>
    </submittedName>
</protein>
<dbReference type="SUPFAM" id="SSF82171">
    <property type="entry name" value="DPP6 N-terminal domain-like"/>
    <property type="match status" value="1"/>
</dbReference>
<dbReference type="EMBL" id="CP115300">
    <property type="protein sequence ID" value="WBO63668.1"/>
    <property type="molecule type" value="Genomic_DNA"/>
</dbReference>
<evidence type="ECO:0000313" key="2">
    <source>
        <dbReference type="EMBL" id="WBO63668.1"/>
    </source>
</evidence>
<dbReference type="Proteomes" id="UP001212326">
    <property type="component" value="Chromosome"/>
</dbReference>